<dbReference type="GO" id="GO:0016747">
    <property type="term" value="F:acyltransferase activity, transferring groups other than amino-acyl groups"/>
    <property type="evidence" value="ECO:0007669"/>
    <property type="project" value="InterPro"/>
</dbReference>
<evidence type="ECO:0000313" key="4">
    <source>
        <dbReference type="Proteomes" id="UP000719412"/>
    </source>
</evidence>
<dbReference type="InterPro" id="IPR006621">
    <property type="entry name" value="Nose-resist-to-fluoxetine_N"/>
</dbReference>
<keyword evidence="4" id="KW-1185">Reference proteome</keyword>
<evidence type="ECO:0000256" key="1">
    <source>
        <dbReference type="SAM" id="Phobius"/>
    </source>
</evidence>
<gene>
    <name evidence="3" type="ORF">GEV33_001179</name>
</gene>
<feature type="transmembrane region" description="Helical" evidence="1">
    <location>
        <begin position="590"/>
        <end position="612"/>
    </location>
</feature>
<dbReference type="Proteomes" id="UP000719412">
    <property type="component" value="Unassembled WGS sequence"/>
</dbReference>
<dbReference type="PANTHER" id="PTHR11161">
    <property type="entry name" value="O-ACYLTRANSFERASE"/>
    <property type="match status" value="1"/>
</dbReference>
<dbReference type="EMBL" id="JABDTM020007125">
    <property type="protein sequence ID" value="KAH0821611.1"/>
    <property type="molecule type" value="Genomic_DNA"/>
</dbReference>
<dbReference type="Pfam" id="PF01757">
    <property type="entry name" value="Acyl_transf_3"/>
    <property type="match status" value="1"/>
</dbReference>
<proteinExistence type="predicted"/>
<evidence type="ECO:0000313" key="3">
    <source>
        <dbReference type="EMBL" id="KAH0821611.1"/>
    </source>
</evidence>
<dbReference type="Pfam" id="PF20146">
    <property type="entry name" value="NRF"/>
    <property type="match status" value="1"/>
</dbReference>
<keyword evidence="1" id="KW-0472">Membrane</keyword>
<feature type="transmembrane region" description="Helical" evidence="1">
    <location>
        <begin position="410"/>
        <end position="432"/>
    </location>
</feature>
<feature type="transmembrane region" description="Helical" evidence="1">
    <location>
        <begin position="550"/>
        <end position="570"/>
    </location>
</feature>
<sequence length="629" mass="71667">MRKHFLLCDFYKFSDFVSVDASGSPGPGFFYGNNLWLGSYAQCEDLSNTRPFEISYEVVKHPDSTPHDFPPFDLGFFVAHIEHNSTMQHHTQLPLEFTIQLGLCAPKSCSTHDLSLLLTRYLNSKYLTAQNLYDLDLNLALVRSLQPAGLWLLKLPKTIILLTILSLVVVLAIVGTCYDVRKHNREKNLIMGHRGNITGKQCATNVSEVELVSNSSAEGDDTSTVGEIIKCFSVYSNVKNLVKTDLPSDSVTIIHGLKFFGMLWVIMVHAVFYQSDYLTNVPTAYRLSEDIFAQILSNSTYCVDTYLFLSGFLVAYLFFKSRKNSEAAQRQDSYARKVAQFFMMFANRFLRLTPPYVFIILVTDVMYTYYRQSSVLYSSEHNDVTCPKYWWRNLLYINNLFPRTEMCLSWSWYLSVDTQFFAVVTFLLLLSTIMDEQLTELDAIYDLPWHRIGPYLVGVITAYIFVVRLQRKLVLKERTRLILWTLFPLLNLWILFTLYTRNLSVEFSAVYMGVSRTLWGIGLGWLVIACCTGNARALEKFLSFPGWIPLSRLTYCAYLLNPLLANMIYMGSNSSLNASKASFGVTSQGVVMSTFFLAGIISVLVESPSILLTKMMFNKLTKSKNSNSA</sequence>
<reference evidence="3" key="1">
    <citation type="journal article" date="2020" name="J Insects Food Feed">
        <title>The yellow mealworm (Tenebrio molitor) genome: a resource for the emerging insects as food and feed industry.</title>
        <authorList>
            <person name="Eriksson T."/>
            <person name="Andere A."/>
            <person name="Kelstrup H."/>
            <person name="Emery V."/>
            <person name="Picard C."/>
        </authorList>
    </citation>
    <scope>NUCLEOTIDE SEQUENCE</scope>
    <source>
        <strain evidence="3">Stoneville</strain>
        <tissue evidence="3">Whole head</tissue>
    </source>
</reference>
<dbReference type="InterPro" id="IPR002656">
    <property type="entry name" value="Acyl_transf_3_dom"/>
</dbReference>
<feature type="transmembrane region" description="Helical" evidence="1">
    <location>
        <begin position="519"/>
        <end position="538"/>
    </location>
</feature>
<feature type="transmembrane region" description="Helical" evidence="1">
    <location>
        <begin position="159"/>
        <end position="178"/>
    </location>
</feature>
<feature type="transmembrane region" description="Helical" evidence="1">
    <location>
        <begin position="295"/>
        <end position="319"/>
    </location>
</feature>
<keyword evidence="1" id="KW-0812">Transmembrane</keyword>
<protein>
    <recommendedName>
        <fullName evidence="2">Nose resistant-to-fluoxetine protein N-terminal domain-containing protein</fullName>
    </recommendedName>
</protein>
<evidence type="ECO:0000259" key="2">
    <source>
        <dbReference type="SMART" id="SM00703"/>
    </source>
</evidence>
<feature type="transmembrane region" description="Helical" evidence="1">
    <location>
        <begin position="452"/>
        <end position="469"/>
    </location>
</feature>
<comment type="caution">
    <text evidence="3">The sequence shown here is derived from an EMBL/GenBank/DDBJ whole genome shotgun (WGS) entry which is preliminary data.</text>
</comment>
<feature type="transmembrane region" description="Helical" evidence="1">
    <location>
        <begin position="481"/>
        <end position="499"/>
    </location>
</feature>
<dbReference type="AlphaFoldDB" id="A0A8J6HTK2"/>
<dbReference type="PANTHER" id="PTHR11161:SF72">
    <property type="entry name" value="FI21449P1"/>
    <property type="match status" value="1"/>
</dbReference>
<organism evidence="3 4">
    <name type="scientific">Tenebrio molitor</name>
    <name type="common">Yellow mealworm beetle</name>
    <dbReference type="NCBI Taxonomy" id="7067"/>
    <lineage>
        <taxon>Eukaryota</taxon>
        <taxon>Metazoa</taxon>
        <taxon>Ecdysozoa</taxon>
        <taxon>Arthropoda</taxon>
        <taxon>Hexapoda</taxon>
        <taxon>Insecta</taxon>
        <taxon>Pterygota</taxon>
        <taxon>Neoptera</taxon>
        <taxon>Endopterygota</taxon>
        <taxon>Coleoptera</taxon>
        <taxon>Polyphaga</taxon>
        <taxon>Cucujiformia</taxon>
        <taxon>Tenebrionidae</taxon>
        <taxon>Tenebrio</taxon>
    </lineage>
</organism>
<feature type="transmembrane region" description="Helical" evidence="1">
    <location>
        <begin position="257"/>
        <end position="275"/>
    </location>
</feature>
<accession>A0A8J6HTK2</accession>
<feature type="domain" description="Nose resistant-to-fluoxetine protein N-terminal" evidence="2">
    <location>
        <begin position="5"/>
        <end position="136"/>
    </location>
</feature>
<dbReference type="SMART" id="SM00703">
    <property type="entry name" value="NRF"/>
    <property type="match status" value="1"/>
</dbReference>
<dbReference type="InterPro" id="IPR052728">
    <property type="entry name" value="O2_lipid_transport_reg"/>
</dbReference>
<keyword evidence="1" id="KW-1133">Transmembrane helix</keyword>
<name>A0A8J6HTK2_TENMO</name>
<reference evidence="3" key="2">
    <citation type="submission" date="2021-08" db="EMBL/GenBank/DDBJ databases">
        <authorList>
            <person name="Eriksson T."/>
        </authorList>
    </citation>
    <scope>NUCLEOTIDE SEQUENCE</scope>
    <source>
        <strain evidence="3">Stoneville</strain>
        <tissue evidence="3">Whole head</tissue>
    </source>
</reference>